<evidence type="ECO:0000256" key="1">
    <source>
        <dbReference type="ARBA" id="ARBA00023002"/>
    </source>
</evidence>
<dbReference type="GO" id="GO:0016491">
    <property type="term" value="F:oxidoreductase activity"/>
    <property type="evidence" value="ECO:0007669"/>
    <property type="project" value="UniProtKB-KW"/>
</dbReference>
<feature type="domain" description="3-hydroxyisobutyrate dehydrogenase-like NAD-binding" evidence="4">
    <location>
        <begin position="167"/>
        <end position="286"/>
    </location>
</feature>
<dbReference type="PANTHER" id="PTHR22981:SF7">
    <property type="entry name" value="3-HYDROXYISOBUTYRATE DEHYDROGENASE, MITOCHONDRIAL"/>
    <property type="match status" value="1"/>
</dbReference>
<protein>
    <submittedName>
        <fullName evidence="5">NAD(P)-dependent oxidoreductase</fullName>
        <ecNumber evidence="5">1.1.-.-</ecNumber>
    </submittedName>
</protein>
<dbReference type="InterPro" id="IPR029154">
    <property type="entry name" value="HIBADH-like_NADP-bd"/>
</dbReference>
<keyword evidence="1 5" id="KW-0560">Oxidoreductase</keyword>
<dbReference type="Proteomes" id="UP001247754">
    <property type="component" value="Unassembled WGS sequence"/>
</dbReference>
<dbReference type="InterPro" id="IPR006115">
    <property type="entry name" value="6PGDH_NADP-bd"/>
</dbReference>
<dbReference type="InterPro" id="IPR013328">
    <property type="entry name" value="6PGD_dom2"/>
</dbReference>
<dbReference type="EC" id="1.1.-.-" evidence="5"/>
<dbReference type="InterPro" id="IPR015815">
    <property type="entry name" value="HIBADH-related"/>
</dbReference>
<dbReference type="Pfam" id="PF03446">
    <property type="entry name" value="NAD_binding_2"/>
    <property type="match status" value="1"/>
</dbReference>
<evidence type="ECO:0000256" key="2">
    <source>
        <dbReference type="ARBA" id="ARBA00023027"/>
    </source>
</evidence>
<dbReference type="PANTHER" id="PTHR22981">
    <property type="entry name" value="3-HYDROXYISOBUTYRATE DEHYDROGENASE-RELATED"/>
    <property type="match status" value="1"/>
</dbReference>
<dbReference type="PIRSF" id="PIRSF000103">
    <property type="entry name" value="HIBADH"/>
    <property type="match status" value="1"/>
</dbReference>
<dbReference type="InterPro" id="IPR036291">
    <property type="entry name" value="NAD(P)-bd_dom_sf"/>
</dbReference>
<dbReference type="Gene3D" id="1.10.1040.10">
    <property type="entry name" value="N-(1-d-carboxylethyl)-l-norvaline Dehydrogenase, domain 2"/>
    <property type="match status" value="1"/>
</dbReference>
<dbReference type="InterPro" id="IPR002204">
    <property type="entry name" value="3-OH-isobutyrate_DH-rel_CS"/>
</dbReference>
<organism evidence="5 6">
    <name type="scientific">Ruixingdingia sedimenti</name>
    <dbReference type="NCBI Taxonomy" id="3073604"/>
    <lineage>
        <taxon>Bacteria</taxon>
        <taxon>Pseudomonadati</taxon>
        <taxon>Pseudomonadota</taxon>
        <taxon>Alphaproteobacteria</taxon>
        <taxon>Rhodobacterales</taxon>
        <taxon>Paracoccaceae</taxon>
        <taxon>Ruixingdingia</taxon>
    </lineage>
</organism>
<evidence type="ECO:0000313" key="5">
    <source>
        <dbReference type="EMBL" id="MDR5652778.1"/>
    </source>
</evidence>
<keyword evidence="6" id="KW-1185">Reference proteome</keyword>
<comment type="caution">
    <text evidence="5">The sequence shown here is derived from an EMBL/GenBank/DDBJ whole genome shotgun (WGS) entry which is preliminary data.</text>
</comment>
<feature type="domain" description="6-phosphogluconate dehydrogenase NADP-binding" evidence="3">
    <location>
        <begin position="4"/>
        <end position="161"/>
    </location>
</feature>
<dbReference type="EMBL" id="JAVKPH010000008">
    <property type="protein sequence ID" value="MDR5652778.1"/>
    <property type="molecule type" value="Genomic_DNA"/>
</dbReference>
<dbReference type="Gene3D" id="3.40.50.720">
    <property type="entry name" value="NAD(P)-binding Rossmann-like Domain"/>
    <property type="match status" value="1"/>
</dbReference>
<evidence type="ECO:0000259" key="4">
    <source>
        <dbReference type="Pfam" id="PF14833"/>
    </source>
</evidence>
<dbReference type="PROSITE" id="PS00895">
    <property type="entry name" value="3_HYDROXYISOBUT_DH"/>
    <property type="match status" value="1"/>
</dbReference>
<accession>A0ABU1F809</accession>
<sequence length="303" mass="31123">MSRKIAFIGLGAMGQPMAANILRKGTELVVFDTNPARMEPLRDLGATLAASVAEAAEGAQIVITMLPATPHVEQVILGEGGVADVIAPGGIVMDMSTIAPTGTDRIAAACAARGLVFIDAPVGRLVIHAQRGESLFMVGGENDQAFEAVRPLLDKMGTTIHRCGPTGSGIRTKLVNNFMILSIAQITAEGLTLAAKLGLDIAMLKEVNAGTSGTNGQFQFNFATKVLAGDTTPGFTIDLAHKDLTLALEAANAVRIGLPAGAAAHAVLGQARAGDYAGKDFTALLDYAADLAGVAPIRLEQGA</sequence>
<proteinExistence type="predicted"/>
<keyword evidence="2" id="KW-0520">NAD</keyword>
<evidence type="ECO:0000259" key="3">
    <source>
        <dbReference type="Pfam" id="PF03446"/>
    </source>
</evidence>
<dbReference type="Pfam" id="PF14833">
    <property type="entry name" value="NAD_binding_11"/>
    <property type="match status" value="1"/>
</dbReference>
<dbReference type="SUPFAM" id="SSF48179">
    <property type="entry name" value="6-phosphogluconate dehydrogenase C-terminal domain-like"/>
    <property type="match status" value="1"/>
</dbReference>
<evidence type="ECO:0000313" key="6">
    <source>
        <dbReference type="Proteomes" id="UP001247754"/>
    </source>
</evidence>
<dbReference type="SUPFAM" id="SSF51735">
    <property type="entry name" value="NAD(P)-binding Rossmann-fold domains"/>
    <property type="match status" value="1"/>
</dbReference>
<dbReference type="InterPro" id="IPR008927">
    <property type="entry name" value="6-PGluconate_DH-like_C_sf"/>
</dbReference>
<name>A0ABU1F809_9RHOB</name>
<reference evidence="5 6" key="1">
    <citation type="submission" date="2023-09" db="EMBL/GenBank/DDBJ databases">
        <title>Xinfangfangia sedmenti sp. nov., isolated the sedment.</title>
        <authorList>
            <person name="Xu L."/>
        </authorList>
    </citation>
    <scope>NUCLEOTIDE SEQUENCE [LARGE SCALE GENOMIC DNA]</scope>
    <source>
        <strain evidence="5 6">LG-4</strain>
    </source>
</reference>
<dbReference type="RefSeq" id="WP_310457024.1">
    <property type="nucleotide sequence ID" value="NZ_JAVKPH010000008.1"/>
</dbReference>
<gene>
    <name evidence="5" type="ORF">RGD00_09195</name>
</gene>